<feature type="transmembrane region" description="Helical" evidence="7">
    <location>
        <begin position="354"/>
        <end position="375"/>
    </location>
</feature>
<comment type="subcellular location">
    <subcellularLocation>
        <location evidence="1">Membrane</location>
        <topology evidence="1">Multi-pass membrane protein</topology>
    </subcellularLocation>
</comment>
<dbReference type="Pfam" id="PF07690">
    <property type="entry name" value="MFS_1"/>
    <property type="match status" value="1"/>
</dbReference>
<evidence type="ECO:0000256" key="3">
    <source>
        <dbReference type="ARBA" id="ARBA00022692"/>
    </source>
</evidence>
<organism evidence="8 9">
    <name type="scientific">Rhizobium helianthi</name>
    <dbReference type="NCBI Taxonomy" id="1132695"/>
    <lineage>
        <taxon>Bacteria</taxon>
        <taxon>Pseudomonadati</taxon>
        <taxon>Pseudomonadota</taxon>
        <taxon>Alphaproteobacteria</taxon>
        <taxon>Hyphomicrobiales</taxon>
        <taxon>Rhizobiaceae</taxon>
        <taxon>Rhizobium/Agrobacterium group</taxon>
        <taxon>Rhizobium</taxon>
    </lineage>
</organism>
<feature type="transmembrane region" description="Helical" evidence="7">
    <location>
        <begin position="252"/>
        <end position="276"/>
    </location>
</feature>
<evidence type="ECO:0000256" key="2">
    <source>
        <dbReference type="ARBA" id="ARBA00022448"/>
    </source>
</evidence>
<dbReference type="PANTHER" id="PTHR42718:SF9">
    <property type="entry name" value="MAJOR FACILITATOR SUPERFAMILY MULTIDRUG TRANSPORTER MFSC"/>
    <property type="match status" value="1"/>
</dbReference>
<protein>
    <submittedName>
        <fullName evidence="8">MFS transporter</fullName>
    </submittedName>
</protein>
<keyword evidence="9" id="KW-1185">Reference proteome</keyword>
<dbReference type="Proteomes" id="UP001597322">
    <property type="component" value="Unassembled WGS sequence"/>
</dbReference>
<feature type="transmembrane region" description="Helical" evidence="7">
    <location>
        <begin position="153"/>
        <end position="174"/>
    </location>
</feature>
<gene>
    <name evidence="8" type="ORF">ACFSE1_11925</name>
</gene>
<feature type="transmembrane region" description="Helical" evidence="7">
    <location>
        <begin position="282"/>
        <end position="302"/>
    </location>
</feature>
<dbReference type="InterPro" id="IPR036259">
    <property type="entry name" value="MFS_trans_sf"/>
</dbReference>
<feature type="region of interest" description="Disordered" evidence="6">
    <location>
        <begin position="1"/>
        <end position="50"/>
    </location>
</feature>
<feature type="transmembrane region" description="Helical" evidence="7">
    <location>
        <begin position="314"/>
        <end position="334"/>
    </location>
</feature>
<feature type="transmembrane region" description="Helical" evidence="7">
    <location>
        <begin position="444"/>
        <end position="473"/>
    </location>
</feature>
<evidence type="ECO:0000256" key="4">
    <source>
        <dbReference type="ARBA" id="ARBA00022989"/>
    </source>
</evidence>
<dbReference type="RefSeq" id="WP_377401272.1">
    <property type="nucleotide sequence ID" value="NZ_JBHUEQ010000022.1"/>
</dbReference>
<feature type="transmembrane region" description="Helical" evidence="7">
    <location>
        <begin position="382"/>
        <end position="398"/>
    </location>
</feature>
<keyword evidence="5 7" id="KW-0472">Membrane</keyword>
<proteinExistence type="predicted"/>
<name>A0ABW4M7G3_9HYPH</name>
<keyword evidence="3 7" id="KW-0812">Transmembrane</keyword>
<keyword evidence="4 7" id="KW-1133">Transmembrane helix</keyword>
<evidence type="ECO:0000256" key="5">
    <source>
        <dbReference type="ARBA" id="ARBA00023136"/>
    </source>
</evidence>
<dbReference type="InterPro" id="IPR011701">
    <property type="entry name" value="MFS"/>
</dbReference>
<evidence type="ECO:0000256" key="7">
    <source>
        <dbReference type="SAM" id="Phobius"/>
    </source>
</evidence>
<evidence type="ECO:0000313" key="8">
    <source>
        <dbReference type="EMBL" id="MFD1746171.1"/>
    </source>
</evidence>
<feature type="transmembrane region" description="Helical" evidence="7">
    <location>
        <begin position="91"/>
        <end position="116"/>
    </location>
</feature>
<reference evidence="9" key="1">
    <citation type="journal article" date="2019" name="Int. J. Syst. Evol. Microbiol.">
        <title>The Global Catalogue of Microorganisms (GCM) 10K type strain sequencing project: providing services to taxonomists for standard genome sequencing and annotation.</title>
        <authorList>
            <consortium name="The Broad Institute Genomics Platform"/>
            <consortium name="The Broad Institute Genome Sequencing Center for Infectious Disease"/>
            <person name="Wu L."/>
            <person name="Ma J."/>
        </authorList>
    </citation>
    <scope>NUCLEOTIDE SEQUENCE [LARGE SCALE GENOMIC DNA]</scope>
    <source>
        <strain evidence="9">CG52</strain>
    </source>
</reference>
<dbReference type="PANTHER" id="PTHR42718">
    <property type="entry name" value="MAJOR FACILITATOR SUPERFAMILY MULTIDRUG TRANSPORTER MFSC"/>
    <property type="match status" value="1"/>
</dbReference>
<dbReference type="SUPFAM" id="SSF103473">
    <property type="entry name" value="MFS general substrate transporter"/>
    <property type="match status" value="1"/>
</dbReference>
<accession>A0ABW4M7G3</accession>
<keyword evidence="2" id="KW-0813">Transport</keyword>
<sequence length="581" mass="62760">MSTALPIPHENGVTQEKRDGAEAAVQENAPPAGQGPSVLRPRGLPQQPVPLEERPTWLTLAYIASGLLMFLTQGLGMNIVSANIYQLQGTFSATVAEVAALSAAYMAPYASLSLALFKIRVQYGLRPFAELSIGAFVLASCLNLFVTDMHSALVVRFVSGMAAAPLSSLGFLYILEAFPPQKKLTIGLSIALTGTLLAAPVARIISPGLLDINGYHTLYTMELGLALIALPIIYLLPLTAPPRVKAIERMDIFTYLLLALGLGAFAVFFTLGRFYWWFEAPWLGQLLAVSVASLTLFAVIELHRKNPLLDLRWIFSWPNLHLAGVLIVFRAVTAEQSSTMVGFMQQLGIQNEQMSLLFTCILLATLAGGAACALFMSRQYQGTAHVIALSMIAVGAFMDSQSNNLTRPEQFYLSQSFIAFGAAMFLPPVMARGFGAAIQKGPPYLVNFIAIFLFTQISGSVIATGLLGTLVTIREKFHSSVLVENILLTDPDVVQRVGQLSGAYAKALTDKTLLNAEGLALLGQQVSREAYILAYNDTFLLIGFATVLALLALILHLAFDRIKAWAATRHAQGDAIANHQV</sequence>
<feature type="transmembrane region" description="Helical" evidence="7">
    <location>
        <begin position="539"/>
        <end position="559"/>
    </location>
</feature>
<dbReference type="Gene3D" id="1.20.1250.20">
    <property type="entry name" value="MFS general substrate transporter like domains"/>
    <property type="match status" value="1"/>
</dbReference>
<feature type="transmembrane region" description="Helical" evidence="7">
    <location>
        <begin position="218"/>
        <end position="240"/>
    </location>
</feature>
<comment type="caution">
    <text evidence="8">The sequence shown here is derived from an EMBL/GenBank/DDBJ whole genome shotgun (WGS) entry which is preliminary data.</text>
</comment>
<evidence type="ECO:0000313" key="9">
    <source>
        <dbReference type="Proteomes" id="UP001597322"/>
    </source>
</evidence>
<evidence type="ECO:0000256" key="6">
    <source>
        <dbReference type="SAM" id="MobiDB-lite"/>
    </source>
</evidence>
<evidence type="ECO:0000256" key="1">
    <source>
        <dbReference type="ARBA" id="ARBA00004141"/>
    </source>
</evidence>
<feature type="transmembrane region" description="Helical" evidence="7">
    <location>
        <begin position="128"/>
        <end position="147"/>
    </location>
</feature>
<feature type="transmembrane region" description="Helical" evidence="7">
    <location>
        <begin position="410"/>
        <end position="432"/>
    </location>
</feature>
<dbReference type="EMBL" id="JBHUEQ010000022">
    <property type="protein sequence ID" value="MFD1746171.1"/>
    <property type="molecule type" value="Genomic_DNA"/>
</dbReference>
<feature type="transmembrane region" description="Helical" evidence="7">
    <location>
        <begin position="60"/>
        <end position="85"/>
    </location>
</feature>